<dbReference type="SUPFAM" id="SSF56204">
    <property type="entry name" value="Hect, E3 ligase catalytic domain"/>
    <property type="match status" value="1"/>
</dbReference>
<feature type="compositionally biased region" description="Acidic residues" evidence="4">
    <location>
        <begin position="133"/>
        <end position="150"/>
    </location>
</feature>
<dbReference type="Gene3D" id="2.60.120.920">
    <property type="match status" value="3"/>
</dbReference>
<dbReference type="InterPro" id="IPR043136">
    <property type="entry name" value="B30.2/SPRY_sf"/>
</dbReference>
<dbReference type="EMBL" id="BSXW01012417">
    <property type="protein sequence ID" value="GMF64524.1"/>
    <property type="molecule type" value="Genomic_DNA"/>
</dbReference>
<feature type="domain" description="B30.2/SPRY" evidence="6">
    <location>
        <begin position="917"/>
        <end position="1101"/>
    </location>
</feature>
<dbReference type="Gene3D" id="3.90.1750.10">
    <property type="entry name" value="Hect, E3 ligase catalytic domains"/>
    <property type="match status" value="1"/>
</dbReference>
<feature type="compositionally biased region" description="Polar residues" evidence="4">
    <location>
        <begin position="752"/>
        <end position="761"/>
    </location>
</feature>
<dbReference type="PANTHER" id="PTHR46654">
    <property type="entry name" value="E3 UBIQUITIN-PROTEIN LIGASE HECTD3"/>
    <property type="match status" value="1"/>
</dbReference>
<dbReference type="InterPro" id="IPR009060">
    <property type="entry name" value="UBA-like_sf"/>
</dbReference>
<feature type="active site" description="Glycyl thioester intermediate" evidence="2">
    <location>
        <position position="4779"/>
    </location>
</feature>
<dbReference type="PROSITE" id="PS50188">
    <property type="entry name" value="B302_SPRY"/>
    <property type="match status" value="3"/>
</dbReference>
<evidence type="ECO:0000313" key="10">
    <source>
        <dbReference type="Proteomes" id="UP001165083"/>
    </source>
</evidence>
<evidence type="ECO:0000259" key="8">
    <source>
        <dbReference type="PROSITE" id="PS51416"/>
    </source>
</evidence>
<dbReference type="Proteomes" id="UP001165083">
    <property type="component" value="Unassembled WGS sequence"/>
</dbReference>
<dbReference type="Pfam" id="PF00632">
    <property type="entry name" value="HECT"/>
    <property type="match status" value="1"/>
</dbReference>
<feature type="domain" description="B30.2/SPRY" evidence="6">
    <location>
        <begin position="3789"/>
        <end position="3985"/>
    </location>
</feature>
<dbReference type="SUPFAM" id="SSF46934">
    <property type="entry name" value="UBA-like"/>
    <property type="match status" value="2"/>
</dbReference>
<dbReference type="InterPro" id="IPR042469">
    <property type="entry name" value="HECTD3"/>
</dbReference>
<sequence length="4823" mass="525935">MSKTPRLLRQASVLHELQEQERDSLDGRCARLLGELAALCGDRSSVVTPESLQFFAAAARAEPVKLERAPERADAHAQSKPKADELLSADAARRQRVEELTRFFMEAKSDIEFALGGGRDFHESKDKEREAESELDDRDEPDDDDDDDPDTLQAKRHARLLRDKLDTRVYNVMLGQIREQDPALYGAILCHPLVTGVDPKKDKKKKKKRKDRERKDKQPSQTNLGAGMLTPDLSAEPLSDEDMKLNVSRFVAKSIAEGSLQGLMLAAKLVLSYLEHQSKVSDAPPPTFPLTSHLRVLRGEKAPEYKTKKPQAAPGTATTNEITTLTKADQTMTDTTLESTEGNFESDLQSVVLEAAASAEMDLDSDSGSIAKLRARLSRFGDDGDDGEDDEDDDDNERGEGEESLGGEGVDEDALMARAIALSLSPEVSLRDQNASIDAPSSPKPDGAPTDEQSVPLKTRPPKFSAEELLELGPFSVPDKGIADVDGATVVMALIVQMSKVCMEYLKSCQQGVLPNKSPVQPHPLTFMLLNSLLKDLHMSSAPHSRWAQDLNWVAKWRLFSSCSLLSLFRVLEVHFFHVEVMKIAPASVGLGQIPKLSPQENDGETEGGNPLLESLKSLVTHYSALDSPPQAESGQDVIGAIIFSTPTACSSTDVQYAAAYYYVRIREQAMAAWIRGFAMFYDVQKERHMILAAKLAECLKLARTGDPNVEWKFHQLDILCARFALPDMAQLFVPTCVDIVEHDSKTERGQKNQSETNSSVKPIDDGALQNAASKTGKIKAKWSPAVIRASLDSEALSARCLYDYISTHGPPGLLDAIMESPSGGPSDDALNADTLANAYEDMWDAGRKQKAEALECINRLPSLIDLLRESILSTGWHTFSFKDTYELVHAPLLPLLEKDDSSRPAGLNARIVLLRSLQDLMIQRLGGSRGDEPPALEFDSSRCAETMTLSDGNRTAKQYTAKQWGMVMATTGCPPNTGIHEWGVRLDRCEKGHIFLGVCTRDASVATYVGGDRQGWGLIGTRALWHARSKVRGDYGDGFTTGSVVRVRLNTDSGALSFGVGDSDWGIAFDGLTQHGTLYPAIGLYQRDDQVTILPVQPTVDTTFAASSSGEVMEPKGVVIPAVLKPFLHHAGALLESCCTFLSSPTLSDLSIAAEQEVSLTPKQKTERIRGYEAQVASYSLLFTMVTPLISSLSLIRNYHGLSSTLAITFVPWCIRTMQCIERVNQSLRTLASSSEDDDDVSPGNLVLSVAGEWELKSMAAGNIPAQQYHLTLSQDKDGSMHGRSSGSFTTVTLNGIARGTKVSFVETWRQGGTCLVEGRLRADGTVFTGSYEDTKSHTSGCIVGNKISQDTKELNGRQWVSNQLVILEMVIANLLGYFGHALTSLENDDLLIDNVTTTAPSLNDAVKSDAIDSDDTDVSKLSSSECSTDEYDEWVRSSLLEGGLPLDSVQAHLKSVIERASDITGFGSAVTGGSLPVLTEATKTWMQCVMPKTLSAPLPNVESAPGGGARVSNPFLKDLIDNRGDAATLDRWVSKHVGESPFVRLGGEPMKATRRTVCAAMIWHSGFLSFIKKHIDCSQNNFAESDVRPHDNLMHIWRAAQRVIEWAIRAKNSMGSSYTVVAGLVIRKAQFLLEIEPSAKALAAAEAIFALTTVDSGAQRIASKSAVYECAERIYSDVLVQVARFVEAPIRVSTLQSRMLGNCTAAFLRTIGMLSFRNFVGDSSSNHRGVLSAERHDVIQSSFALSSALQWLSPTLADLKANGRGSSLGKEFGDFGANVVPVPSTSSSGNITESSHYLSGLGGCGKHLKNDLRDSFESLYGYLSASLSKATWAHDTDLQLVILLAWGIIIQPDDHSFLSRVGIFRVLQTVLDEARGSSDGALTETSLGSSRNSPDDAVLIAENKKKIVQAALKVVHLLAAQVAHASDTADGLLSASDIPPTPGLSLGSIPLLRKPSGPETLGKSVFHMLYTELKNALEEMRQNRGNVAMNTPSTAFVTDPTQSVDPSTSGSEADFGDGLDDAQEYCYQICSLLYSVSGSPVCRSHLSSSRWLRLLLALVDVNSPQIQRRILKLLRRLLPSLDPSSIRVRYDEVDSFDMDSDDEYDADGQDEPDHASTLINFFVGIVGQNNPPSVAEVMLRRLTSSSSEGVSQVADAGLNAGGLAAEVVLLLRSLYESDKWAAYLNRAIAGALSSIPLACVTEQEGTVAENTDSDVEMEDMSKETPSLESWTVQTTNYVKALSALCILDGHIEGLHVGGTVKIMPRSGSSLQEIAFRGARGVIVAYEPEKSAAEVLLRGSRSDEAGVQQQSLVPSRSIPVRVYEHRYRMNHLLMCTDAFFLLCVKQTRPVRVPIDDLFAVPEVELPNNAFSDAVLKSLLVEKFPYFLSEVKKSLMEVSIADALNEVDEEDGNDGDSEDDDDMSNDGSSSPLAMDSEMPSGGVDESGSEANGSPRHQKSAESTLPTEPTDIVAEMEKESRLHRMLLCQHGLRASATLLKNDHCAATFIRGVGPSGLKDLLTVAISETPTTAGVGDISSLEESWLMLWSRWYAIRSANAAPPTPADANAGKGKTSDAMEADNLSPGPMVQQMMEMGFPKEWCDVALARCSQNVEAAINFCFEHSSDMERLVAEFRSSRASGADGSSKSSRKDDFEAISPLLEQLSEMGFPFNWCKKALAANRNNVDAALTWILSNGEALEAEDRRDEEAKLRSSGADTADGNLPATIPEGEDTVLMPNPLRAVSGQACIGEHDLMVEGLVGGGFASVGAPDCLVSSGRWYYEAILHTNGCIQIGWADVAFCGAADRGDGVGDGAHSWAYDGWRQQRWHGRSSPWGSKWKQGDVVGCGIDADAGTIIFSLNGKMRSANMGVAFRAIDFARGVYPCASFNRRERLQFNLGGSPFKYPPPPGFQPILNVLSDSYDLSSVPKGFGVIGSREDCLEESMGEENYSSDTRYFVRDMHPSMLRSSGHSRSSGFASGSGVTKADALAEIKALPDNRVYVELLVVTRSLAILQARRALLTLLAKWPTAVVGPFSVASFFSGGDTLRAATESEDSARFIDFIKLIASLSALHVSNALPSASLTLPDGDALHLLDCGATGRYALDLLSGVVQSALNSAFSAITSEVYDRNPLVDTIIGCISSEVKRASQRQYARIPWNSSEAAITATLLQITAEAGQTWSDKEVLSHPNLFLAEWISGLLLESLEQHKERLSLPIHDQIRQQLLQGWISSLKSPSMCVKERGATILAGILQDILPKTNGVADEMDVDAIDDQTRLRLKMALDVLPLQRLVDLSQERILREYPNVPVCSKYVQSLVELVSAAGLVMSAVGHSTDKLFESSSSEQLQACKLIEVDLEPIDQKEYEEVMAAKKLLQAQQAQQAAEEALKQEKLAAERAAVAEAGAERDSSSSLGDSNATANNGDVAAQTVEDDAGAARGSGVTNMEVDNSDSEEAPDITLSAIANMVTEDSDVMAATAALNADSGDRLAIKGPGRRTKLPIPELLQEKADAMFEFRLPEEDPVFDTSMLSTQEIDVLEAAKRGIMGEEPRGWKHGNDVGVLADDHTLLWSGTLTQFRLRQKQEETNQPELKVGCKVIRGPNWKWRDQDGGEGSVGVVEGVSPWSGVDGEGMSVRWPNDSLYTYRWGADGNFDLIHVEVDEEGNITYQHPTPKAKQEDEGSFGSELHLGVLLYIFASDETDSSLEAVKVDGLMEWPDYGAAVRVVGMRFADGSLCVQELQLTRGNPDMGWMLRFGTEKWQPGTKYMLRPISMQDSPADEPSAKDTLRGEYSHAGIKDGEFVEIRGELQVSTKYLFTMDHHNHFSTLGISSDGLSVTCHSGESRNLALGTVGFTTGVHYWEVHVEQAEFGSVFIGVCEKAGPPGPQAALSSRLNRWHGWGFVNFRATYHNSTERIYGDHFNASDTIGVRLDMEQGKLSFFMDGIKFGEHIVSDLGVAFENMKGERNSRTLYPCIGMRKGGDRVTLNQKWVSMPGVSPRQILSDTVDVSKALHSWYVSIQQGKSATSGGSSASGSSSMASRKVPTPVAVDTRVKLPETLLRESWSEWKRWSDNHWQRCHVRPRGISVDFDTSPAACIQVSNAAGLGAPFLAGDRVRMCSKCGQELNQPEEAVILGVYRGFLWYRTETQGNEGADEGRAWAWYWSSSELPELLLIRRGGKDMTLIENSAMDMSDYESSPEHGPFKPRSALEERARTNFDAFVELATQAHTTTSDMQLVERLNAYCAAIGLDVTNLSITDVVTPAEMEEDGSNTSATSGRSRTRSLVVEDYFTSPALKNISGPELRARTAVLRVLNSKILRVLPVIAIQPDDGSTTQPIEVSSSSGTGNASTRRSSEFLSTSLKLRSLRRLIFTSTKRAFWDDVLRATTTSTPLPSDEYEDPREIRVIRINRIQAQASKLSLLSQPGDRLRRSVFGQLYREMRAWSDSFFRRAYCGKGHGGQRRAFKVKFLGEGVNDYGGPYRAVFEQIVDELQMDNVELAKGEQGLLPLLIPCPNRRSGTGSNQDKFLLNPSCGTALLANGPMALDLHRFLGKLIGTAVRHGLQMGLDLPALVWRPLAGLEVSRAHLESVDVAAANNLNRVEELSTDTETAAEEAEEVLGYLTLSTTLSDGVEVPLVPQGEKMAVTLANRELYVQLVEKTRLTESSQQLAALKDGLASVLPMELAPLFTPRELEVLICGRREVDVDLLQQCTEYSEGADDAMPHVQHFWEVLREMTSEERTSFLRFVWARSRMPNSAKDFPMNFKLQAAHDPGAVGQPDLYLPHAQTCFFALRLPAYTSKEVLRTKLLYAIQNSPNMDADVRLHNAEGWADA</sequence>
<feature type="domain" description="HECT" evidence="7">
    <location>
        <begin position="4453"/>
        <end position="4823"/>
    </location>
</feature>
<dbReference type="SUPFAM" id="SSF49899">
    <property type="entry name" value="Concanavalin A-like lectins/glucanases"/>
    <property type="match status" value="3"/>
</dbReference>
<gene>
    <name evidence="9" type="ORF">Plil01_001731600</name>
</gene>
<dbReference type="Gene3D" id="2.30.30.40">
    <property type="entry name" value="SH3 Domains"/>
    <property type="match status" value="1"/>
</dbReference>
<reference evidence="9" key="1">
    <citation type="submission" date="2023-04" db="EMBL/GenBank/DDBJ databases">
        <title>Phytophthora lilii NBRC 32176.</title>
        <authorList>
            <person name="Ichikawa N."/>
            <person name="Sato H."/>
            <person name="Tonouchi N."/>
        </authorList>
    </citation>
    <scope>NUCLEOTIDE SEQUENCE</scope>
    <source>
        <strain evidence="9">NBRC 32176</strain>
    </source>
</reference>
<dbReference type="InterPro" id="IPR003877">
    <property type="entry name" value="SPRY_dom"/>
</dbReference>
<feature type="region of interest" description="Disordered" evidence="4">
    <location>
        <begin position="379"/>
        <end position="412"/>
    </location>
</feature>
<dbReference type="SMART" id="SM00165">
    <property type="entry name" value="UBA"/>
    <property type="match status" value="2"/>
</dbReference>
<feature type="region of interest" description="Disordered" evidence="4">
    <location>
        <begin position="4015"/>
        <end position="4037"/>
    </location>
</feature>
<feature type="domain" description="UBA" evidence="5">
    <location>
        <begin position="2578"/>
        <end position="2622"/>
    </location>
</feature>
<feature type="compositionally biased region" description="Basic and acidic residues" evidence="4">
    <location>
        <begin position="119"/>
        <end position="132"/>
    </location>
</feature>
<dbReference type="InterPro" id="IPR013320">
    <property type="entry name" value="ConA-like_dom_sf"/>
</dbReference>
<evidence type="ECO:0000256" key="1">
    <source>
        <dbReference type="ARBA" id="ARBA00022786"/>
    </source>
</evidence>
<evidence type="ECO:0000259" key="7">
    <source>
        <dbReference type="PROSITE" id="PS50237"/>
    </source>
</evidence>
<feature type="region of interest" description="Disordered" evidence="4">
    <location>
        <begin position="4323"/>
        <end position="4343"/>
    </location>
</feature>
<feature type="compositionally biased region" description="Polar residues" evidence="4">
    <location>
        <begin position="1997"/>
        <end position="2013"/>
    </location>
</feature>
<dbReference type="Pfam" id="PF00622">
    <property type="entry name" value="SPRY"/>
    <property type="match status" value="3"/>
</dbReference>
<evidence type="ECO:0000313" key="9">
    <source>
        <dbReference type="EMBL" id="GMF64524.1"/>
    </source>
</evidence>
<dbReference type="Pfam" id="PF06701">
    <property type="entry name" value="MIB_HERC2"/>
    <property type="match status" value="1"/>
</dbReference>
<dbReference type="Pfam" id="PF22562">
    <property type="entry name" value="UBA_7"/>
    <property type="match status" value="2"/>
</dbReference>
<dbReference type="Gene3D" id="3.30.2410.10">
    <property type="entry name" value="Hect, E3 ligase catalytic domain"/>
    <property type="match status" value="1"/>
</dbReference>
<dbReference type="CDD" id="cd11709">
    <property type="entry name" value="SPRY"/>
    <property type="match status" value="3"/>
</dbReference>
<feature type="region of interest" description="Disordered" evidence="4">
    <location>
        <begin position="3429"/>
        <end position="3448"/>
    </location>
</feature>
<dbReference type="InterPro" id="IPR000569">
    <property type="entry name" value="HECT_dom"/>
</dbReference>
<dbReference type="SMART" id="SM00449">
    <property type="entry name" value="SPRY"/>
    <property type="match status" value="3"/>
</dbReference>
<feature type="region of interest" description="Disordered" evidence="4">
    <location>
        <begin position="66"/>
        <end position="90"/>
    </location>
</feature>
<dbReference type="GO" id="GO:0004842">
    <property type="term" value="F:ubiquitin-protein transferase activity"/>
    <property type="evidence" value="ECO:0007669"/>
    <property type="project" value="InterPro"/>
</dbReference>
<dbReference type="InterPro" id="IPR010606">
    <property type="entry name" value="Mib_Herc2"/>
</dbReference>
<keyword evidence="3" id="KW-0175">Coiled coil</keyword>
<dbReference type="PROSITE" id="PS51416">
    <property type="entry name" value="MIB_HERC2"/>
    <property type="match status" value="1"/>
</dbReference>
<evidence type="ECO:0000256" key="4">
    <source>
        <dbReference type="SAM" id="MobiDB-lite"/>
    </source>
</evidence>
<feature type="compositionally biased region" description="Polar residues" evidence="4">
    <location>
        <begin position="3405"/>
        <end position="3416"/>
    </location>
</feature>
<feature type="domain" description="MIB/HERC2" evidence="8">
    <location>
        <begin position="3577"/>
        <end position="3654"/>
    </location>
</feature>
<dbReference type="PANTHER" id="PTHR46654:SF1">
    <property type="entry name" value="E3 UBIQUITIN-PROTEIN LIGASE HECTD3"/>
    <property type="match status" value="1"/>
</dbReference>
<dbReference type="InterPro" id="IPR035983">
    <property type="entry name" value="Hect_E3_ubiquitin_ligase"/>
</dbReference>
<dbReference type="Gene3D" id="1.10.8.10">
    <property type="entry name" value="DNA helicase RuvA subunit, C-terminal domain"/>
    <property type="match status" value="2"/>
</dbReference>
<dbReference type="GO" id="GO:0016567">
    <property type="term" value="P:protein ubiquitination"/>
    <property type="evidence" value="ECO:0007669"/>
    <property type="project" value="InterPro"/>
</dbReference>
<dbReference type="InterPro" id="IPR041969">
    <property type="entry name" value="VP13D_UBA"/>
</dbReference>
<feature type="region of interest" description="Disordered" evidence="4">
    <location>
        <begin position="196"/>
        <end position="231"/>
    </location>
</feature>
<organism evidence="9 10">
    <name type="scientific">Phytophthora lilii</name>
    <dbReference type="NCBI Taxonomy" id="2077276"/>
    <lineage>
        <taxon>Eukaryota</taxon>
        <taxon>Sar</taxon>
        <taxon>Stramenopiles</taxon>
        <taxon>Oomycota</taxon>
        <taxon>Peronosporomycetes</taxon>
        <taxon>Peronosporales</taxon>
        <taxon>Peronosporaceae</taxon>
        <taxon>Phytophthora</taxon>
    </lineage>
</organism>
<proteinExistence type="predicted"/>
<evidence type="ECO:0000256" key="2">
    <source>
        <dbReference type="PROSITE-ProRule" id="PRU00104"/>
    </source>
</evidence>
<feature type="compositionally biased region" description="Acidic residues" evidence="4">
    <location>
        <begin position="383"/>
        <end position="412"/>
    </location>
</feature>
<evidence type="ECO:0000259" key="6">
    <source>
        <dbReference type="PROSITE" id="PS50188"/>
    </source>
</evidence>
<dbReference type="PROSITE" id="PS50237">
    <property type="entry name" value="HECT"/>
    <property type="match status" value="1"/>
</dbReference>
<feature type="region of interest" description="Disordered" evidence="4">
    <location>
        <begin position="2405"/>
        <end position="2470"/>
    </location>
</feature>
<dbReference type="InterPro" id="IPR015940">
    <property type="entry name" value="UBA"/>
</dbReference>
<feature type="coiled-coil region" evidence="3">
    <location>
        <begin position="3365"/>
        <end position="3392"/>
    </location>
</feature>
<keyword evidence="10" id="KW-1185">Reference proteome</keyword>
<feature type="domain" description="UBA" evidence="5">
    <location>
        <begin position="2650"/>
        <end position="2694"/>
    </location>
</feature>
<dbReference type="OrthoDB" id="239701at2759"/>
<feature type="compositionally biased region" description="Acidic residues" evidence="4">
    <location>
        <begin position="2405"/>
        <end position="2424"/>
    </location>
</feature>
<feature type="region of interest" description="Disordered" evidence="4">
    <location>
        <begin position="2702"/>
        <end position="2723"/>
    </location>
</feature>
<dbReference type="CDD" id="cd14306">
    <property type="entry name" value="UBA_VP13D"/>
    <property type="match status" value="2"/>
</dbReference>
<feature type="compositionally biased region" description="Low complexity" evidence="4">
    <location>
        <begin position="4016"/>
        <end position="4032"/>
    </location>
</feature>
<protein>
    <submittedName>
        <fullName evidence="9">Unnamed protein product</fullName>
    </submittedName>
</protein>
<accession>A0A9W6YGZ0</accession>
<feature type="region of interest" description="Disordered" evidence="4">
    <location>
        <begin position="1997"/>
        <end position="2017"/>
    </location>
</feature>
<feature type="region of interest" description="Disordered" evidence="4">
    <location>
        <begin position="430"/>
        <end position="459"/>
    </location>
</feature>
<dbReference type="SMART" id="SM00119">
    <property type="entry name" value="HECTc"/>
    <property type="match status" value="1"/>
</dbReference>
<evidence type="ECO:0000256" key="3">
    <source>
        <dbReference type="SAM" id="Coils"/>
    </source>
</evidence>
<feature type="compositionally biased region" description="Basic residues" evidence="4">
    <location>
        <begin position="202"/>
        <end position="212"/>
    </location>
</feature>
<dbReference type="InterPro" id="IPR037252">
    <property type="entry name" value="Mib_Herc2_sf"/>
</dbReference>
<feature type="region of interest" description="Disordered" evidence="4">
    <location>
        <begin position="117"/>
        <end position="151"/>
    </location>
</feature>
<comment type="caution">
    <text evidence="9">The sequence shown here is derived from an EMBL/GenBank/DDBJ whole genome shotgun (WGS) entry which is preliminary data.</text>
</comment>
<feature type="domain" description="B30.2/SPRY" evidence="6">
    <location>
        <begin position="2700"/>
        <end position="2901"/>
    </location>
</feature>
<evidence type="ECO:0000259" key="5">
    <source>
        <dbReference type="PROSITE" id="PS50030"/>
    </source>
</evidence>
<dbReference type="Gene3D" id="3.30.2160.10">
    <property type="entry name" value="Hect, E3 ligase catalytic domain"/>
    <property type="match status" value="1"/>
</dbReference>
<feature type="region of interest" description="Disordered" evidence="4">
    <location>
        <begin position="3394"/>
        <end position="3416"/>
    </location>
</feature>
<keyword evidence="1 2" id="KW-0833">Ubl conjugation pathway</keyword>
<feature type="region of interest" description="Disordered" evidence="4">
    <location>
        <begin position="745"/>
        <end position="765"/>
    </location>
</feature>
<dbReference type="GO" id="GO:0046872">
    <property type="term" value="F:metal ion binding"/>
    <property type="evidence" value="ECO:0007669"/>
    <property type="project" value="InterPro"/>
</dbReference>
<dbReference type="InterPro" id="IPR001870">
    <property type="entry name" value="B30.2/SPRY"/>
</dbReference>
<dbReference type="FunFam" id="2.30.30.40:FF:000264">
    <property type="entry name" value="HECT E3 ubiquitin ligase"/>
    <property type="match status" value="1"/>
</dbReference>
<dbReference type="SUPFAM" id="SSF159034">
    <property type="entry name" value="Mib/herc2 domain-like"/>
    <property type="match status" value="1"/>
</dbReference>
<name>A0A9W6YGZ0_9STRA</name>
<dbReference type="PROSITE" id="PS50030">
    <property type="entry name" value="UBA"/>
    <property type="match status" value="2"/>
</dbReference>